<dbReference type="SUPFAM" id="SSF57903">
    <property type="entry name" value="FYVE/PHD zinc finger"/>
    <property type="match status" value="1"/>
</dbReference>
<feature type="domain" description="Zinc finger PHD-type" evidence="7">
    <location>
        <begin position="608"/>
        <end position="654"/>
    </location>
</feature>
<dbReference type="InterPro" id="IPR019786">
    <property type="entry name" value="Zinc_finger_PHD-type_CS"/>
</dbReference>
<feature type="compositionally biased region" description="Basic residues" evidence="6">
    <location>
        <begin position="293"/>
        <end position="313"/>
    </location>
</feature>
<keyword evidence="4" id="KW-0805">Transcription regulation</keyword>
<dbReference type="EMBL" id="JAINDJ010000006">
    <property type="protein sequence ID" value="KAG9443944.1"/>
    <property type="molecule type" value="Genomic_DNA"/>
</dbReference>
<evidence type="ECO:0000259" key="7">
    <source>
        <dbReference type="SMART" id="SM00249"/>
    </source>
</evidence>
<keyword evidence="3" id="KW-0862">Zinc</keyword>
<evidence type="ECO:0000256" key="2">
    <source>
        <dbReference type="ARBA" id="ARBA00022771"/>
    </source>
</evidence>
<sequence length="670" mass="75785">MSSAAAKIPCKRVYGFNSFLQPGCPIDVGRAFRDNIRLFLSECAENLNYNVEGMPVWVTMLVDEKNGVGIPLYTVEEDVQIHRRPFCDYCRCTGWSHHFVTKRRYHLIIPVDSIWDRPLHGKIFDLQNHLFHALIHCNGYGHLLCINGHEGGSNYISGSEIMDFFDRVCSILRTREITVDDTSRKRSMEMRLLYGVAYGQTWFGKWGYRFCHGTYGITKPVYERAIEIVSSLSLDDILEDLIEGGQREIRGIVNSYRNRSETQLISLRDLLRSMLELKSQMPLPLVTGERLGSAKKRTPRKQRSPLLSKKHTKGRKFSAVAAELDSRWSVNRMERAAAVIVQVLSKSMASGESHKITRQAVRDLARSKIGDTGLLDFVLKSLGDCIVGNYVVRRTVNPMTRTLEFSIENAKRHQSSTSTPVEAADYIVAMEPEPVIINPKLPTKRAEVYRDILQVYKCVLEHYPGSQTTIDQAVRIILDTRQFSKSWPFKDDDDTMLRYFCRYVPSSPLETEEMYRGIPVEELVVVPPYATTEDLRTAGECALRDTYVVMDKFAAVSVEAEGGAAEEEEEEVLFGAVESGGRVWLRGEGVDARSGLKYEGGEEEWRVECPCGAKDDDGERMVACDVCEVWQHTRCAGIEDGEAVPHLFLCAGCGSKLVAPEPQHPLLEYY</sequence>
<keyword evidence="2" id="KW-0863">Zinc-finger</keyword>
<keyword evidence="5" id="KW-0804">Transcription</keyword>
<dbReference type="InterPro" id="IPR011011">
    <property type="entry name" value="Znf_FYVE_PHD"/>
</dbReference>
<organism evidence="8 9">
    <name type="scientific">Aristolochia fimbriata</name>
    <name type="common">White veined hardy Dutchman's pipe vine</name>
    <dbReference type="NCBI Taxonomy" id="158543"/>
    <lineage>
        <taxon>Eukaryota</taxon>
        <taxon>Viridiplantae</taxon>
        <taxon>Streptophyta</taxon>
        <taxon>Embryophyta</taxon>
        <taxon>Tracheophyta</taxon>
        <taxon>Spermatophyta</taxon>
        <taxon>Magnoliopsida</taxon>
        <taxon>Magnoliidae</taxon>
        <taxon>Piperales</taxon>
        <taxon>Aristolochiaceae</taxon>
        <taxon>Aristolochia</taxon>
    </lineage>
</organism>
<evidence type="ECO:0000256" key="5">
    <source>
        <dbReference type="ARBA" id="ARBA00023163"/>
    </source>
</evidence>
<dbReference type="GO" id="GO:0008270">
    <property type="term" value="F:zinc ion binding"/>
    <property type="evidence" value="ECO:0007669"/>
    <property type="project" value="UniProtKB-KW"/>
</dbReference>
<dbReference type="InterPro" id="IPR019787">
    <property type="entry name" value="Znf_PHD-finger"/>
</dbReference>
<proteinExistence type="predicted"/>
<dbReference type="Pfam" id="PF00628">
    <property type="entry name" value="PHD"/>
    <property type="match status" value="1"/>
</dbReference>
<dbReference type="Gene3D" id="3.30.40.10">
    <property type="entry name" value="Zinc/RING finger domain, C3HC4 (zinc finger)"/>
    <property type="match status" value="1"/>
</dbReference>
<dbReference type="Pfam" id="PF25565">
    <property type="entry name" value="Ubiquitin_At1g33420"/>
    <property type="match status" value="1"/>
</dbReference>
<name>A0AAV7E569_ARIFI</name>
<evidence type="ECO:0000256" key="3">
    <source>
        <dbReference type="ARBA" id="ARBA00022833"/>
    </source>
</evidence>
<evidence type="ECO:0000313" key="8">
    <source>
        <dbReference type="EMBL" id="KAG9443944.1"/>
    </source>
</evidence>
<dbReference type="InterPro" id="IPR013083">
    <property type="entry name" value="Znf_RING/FYVE/PHD"/>
</dbReference>
<dbReference type="SMART" id="SM00249">
    <property type="entry name" value="PHD"/>
    <property type="match status" value="1"/>
</dbReference>
<comment type="caution">
    <text evidence="8">The sequence shown here is derived from an EMBL/GenBank/DDBJ whole genome shotgun (WGS) entry which is preliminary data.</text>
</comment>
<dbReference type="PANTHER" id="PTHR46201:SF9">
    <property type="entry name" value="PHD FINGER PROTEIN MALE MEIOCYTE DEATH 1"/>
    <property type="match status" value="1"/>
</dbReference>
<keyword evidence="1" id="KW-0479">Metal-binding</keyword>
<evidence type="ECO:0000256" key="4">
    <source>
        <dbReference type="ARBA" id="ARBA00023015"/>
    </source>
</evidence>
<gene>
    <name evidence="8" type="ORF">H6P81_015284</name>
</gene>
<dbReference type="InterPro" id="IPR001965">
    <property type="entry name" value="Znf_PHD"/>
</dbReference>
<dbReference type="PROSITE" id="PS01359">
    <property type="entry name" value="ZF_PHD_1"/>
    <property type="match status" value="1"/>
</dbReference>
<protein>
    <recommendedName>
        <fullName evidence="7">Zinc finger PHD-type domain-containing protein</fullName>
    </recommendedName>
</protein>
<dbReference type="InterPro" id="IPR059080">
    <property type="entry name" value="WHD_PTC1"/>
</dbReference>
<dbReference type="Proteomes" id="UP000825729">
    <property type="component" value="Unassembled WGS sequence"/>
</dbReference>
<feature type="region of interest" description="Disordered" evidence="6">
    <location>
        <begin position="290"/>
        <end position="313"/>
    </location>
</feature>
<keyword evidence="9" id="KW-1185">Reference proteome</keyword>
<evidence type="ECO:0000256" key="1">
    <source>
        <dbReference type="ARBA" id="ARBA00022723"/>
    </source>
</evidence>
<dbReference type="InterPro" id="IPR057765">
    <property type="entry name" value="MS1-like_ubiquitin"/>
</dbReference>
<accession>A0AAV7E569</accession>
<dbReference type="InterPro" id="IPR058054">
    <property type="entry name" value="Znf_MS1-like"/>
</dbReference>
<evidence type="ECO:0000256" key="6">
    <source>
        <dbReference type="SAM" id="MobiDB-lite"/>
    </source>
</evidence>
<reference evidence="8 9" key="1">
    <citation type="submission" date="2021-07" db="EMBL/GenBank/DDBJ databases">
        <title>The Aristolochia fimbriata genome: insights into angiosperm evolution, floral development and chemical biosynthesis.</title>
        <authorList>
            <person name="Jiao Y."/>
        </authorList>
    </citation>
    <scope>NUCLEOTIDE SEQUENCE [LARGE SCALE GENOMIC DNA]</scope>
    <source>
        <strain evidence="8">IBCAS-2021</strain>
        <tissue evidence="8">Leaf</tissue>
    </source>
</reference>
<dbReference type="AlphaFoldDB" id="A0AAV7E569"/>
<dbReference type="Pfam" id="PF25874">
    <property type="entry name" value="WHD_plant_repro"/>
    <property type="match status" value="1"/>
</dbReference>
<dbReference type="CDD" id="cd15556">
    <property type="entry name" value="PHD_MMD1_like"/>
    <property type="match status" value="1"/>
</dbReference>
<evidence type="ECO:0000313" key="9">
    <source>
        <dbReference type="Proteomes" id="UP000825729"/>
    </source>
</evidence>
<dbReference type="PANTHER" id="PTHR46201">
    <property type="entry name" value="PHD FINGER PROTEIN MALE MEIOCYTE DEATH 1-RELATED"/>
    <property type="match status" value="1"/>
</dbReference>